<feature type="region of interest" description="Disordered" evidence="1">
    <location>
        <begin position="148"/>
        <end position="175"/>
    </location>
</feature>
<organism evidence="2 3">
    <name type="scientific">Parthenolecanium corni</name>
    <dbReference type="NCBI Taxonomy" id="536013"/>
    <lineage>
        <taxon>Eukaryota</taxon>
        <taxon>Metazoa</taxon>
        <taxon>Ecdysozoa</taxon>
        <taxon>Arthropoda</taxon>
        <taxon>Hexapoda</taxon>
        <taxon>Insecta</taxon>
        <taxon>Pterygota</taxon>
        <taxon>Neoptera</taxon>
        <taxon>Paraneoptera</taxon>
        <taxon>Hemiptera</taxon>
        <taxon>Sternorrhyncha</taxon>
        <taxon>Coccoidea</taxon>
        <taxon>Coccidae</taxon>
        <taxon>Parthenolecanium</taxon>
    </lineage>
</organism>
<name>A0AAN9Y6U8_9HEMI</name>
<feature type="region of interest" description="Disordered" evidence="1">
    <location>
        <begin position="33"/>
        <end position="70"/>
    </location>
</feature>
<gene>
    <name evidence="2" type="ORF">V9T40_009877</name>
</gene>
<protein>
    <submittedName>
        <fullName evidence="2">Uncharacterized protein</fullName>
    </submittedName>
</protein>
<keyword evidence="3" id="KW-1185">Reference proteome</keyword>
<evidence type="ECO:0000313" key="2">
    <source>
        <dbReference type="EMBL" id="KAK7600739.1"/>
    </source>
</evidence>
<accession>A0AAN9Y6U8</accession>
<comment type="caution">
    <text evidence="2">The sequence shown here is derived from an EMBL/GenBank/DDBJ whole genome shotgun (WGS) entry which is preliminary data.</text>
</comment>
<dbReference type="Proteomes" id="UP001367676">
    <property type="component" value="Unassembled WGS sequence"/>
</dbReference>
<sequence>MNRRFRNEKSTTDEGSGSRRVAIIENRGIDRLINERQSQSQSAAPTTAPRKPLRLPPYFTDATVPVHPTTDKTSFRRTLQTINSSFANDSFGPRKKQTKTTNRQFHVPLGALLPLVATFYEKNTTSCRPFSVKLRMDEEASLSQTINGAPIIEPPTGNFKNPNKMSDESDLCLLD</sequence>
<reference evidence="2 3" key="1">
    <citation type="submission" date="2024-03" db="EMBL/GenBank/DDBJ databases">
        <title>Adaptation during the transition from Ophiocordyceps entomopathogen to insect associate is accompanied by gene loss and intensified selection.</title>
        <authorList>
            <person name="Ward C.M."/>
            <person name="Onetto C.A."/>
            <person name="Borneman A.R."/>
        </authorList>
    </citation>
    <scope>NUCLEOTIDE SEQUENCE [LARGE SCALE GENOMIC DNA]</scope>
    <source>
        <strain evidence="2">AWRI1</strain>
        <tissue evidence="2">Single Adult Female</tissue>
    </source>
</reference>
<dbReference type="AlphaFoldDB" id="A0AAN9Y6U8"/>
<evidence type="ECO:0000256" key="1">
    <source>
        <dbReference type="SAM" id="MobiDB-lite"/>
    </source>
</evidence>
<evidence type="ECO:0000313" key="3">
    <source>
        <dbReference type="Proteomes" id="UP001367676"/>
    </source>
</evidence>
<proteinExistence type="predicted"/>
<feature type="compositionally biased region" description="Basic and acidic residues" evidence="1">
    <location>
        <begin position="1"/>
        <end position="12"/>
    </location>
</feature>
<feature type="region of interest" description="Disordered" evidence="1">
    <location>
        <begin position="1"/>
        <end position="21"/>
    </location>
</feature>
<feature type="compositionally biased region" description="Polar residues" evidence="1">
    <location>
        <begin position="35"/>
        <end position="45"/>
    </location>
</feature>
<dbReference type="EMBL" id="JBBCAQ010000013">
    <property type="protein sequence ID" value="KAK7600739.1"/>
    <property type="molecule type" value="Genomic_DNA"/>
</dbReference>